<dbReference type="Gene3D" id="3.30.565.30">
    <property type="entry name" value="Sporulation initiation phosphotransferase B (SpoOB), C-terminal domain"/>
    <property type="match status" value="1"/>
</dbReference>
<keyword evidence="7" id="KW-1185">Reference proteome</keyword>
<dbReference type="SUPFAM" id="SSF55890">
    <property type="entry name" value="Sporulation response regulatory protein Spo0B"/>
    <property type="match status" value="1"/>
</dbReference>
<evidence type="ECO:0000256" key="2">
    <source>
        <dbReference type="ARBA" id="ARBA00022679"/>
    </source>
</evidence>
<dbReference type="Pfam" id="PF14682">
    <property type="entry name" value="SPOB_ab"/>
    <property type="match status" value="1"/>
</dbReference>
<name>A0A0B5ANC4_9BACL</name>
<keyword evidence="1" id="KW-0597">Phosphoprotein</keyword>
<dbReference type="InterPro" id="IPR016120">
    <property type="entry name" value="Sig_transdc_His_kin_SpoOB"/>
</dbReference>
<dbReference type="BioCyc" id="JESP1508404:G14D9-11584-MONOMER"/>
<dbReference type="OrthoDB" id="2375606at2"/>
<protein>
    <recommendedName>
        <fullName evidence="8">Sporulation initiation phosphotransferase B C-terminal domain-containing protein</fullName>
    </recommendedName>
</protein>
<dbReference type="Proteomes" id="UP000031449">
    <property type="component" value="Chromosome"/>
</dbReference>
<evidence type="ECO:0008006" key="8">
    <source>
        <dbReference type="Google" id="ProtNLM"/>
    </source>
</evidence>
<proteinExistence type="predicted"/>
<dbReference type="InterPro" id="IPR037100">
    <property type="entry name" value="Spo0B_C_sf"/>
</dbReference>
<gene>
    <name evidence="6" type="ORF">JMA_23290</name>
</gene>
<feature type="domain" description="Sporulation initiation phosphotransferase B C-terminal" evidence="4">
    <location>
        <begin position="60"/>
        <end position="140"/>
    </location>
</feature>
<evidence type="ECO:0000256" key="3">
    <source>
        <dbReference type="ARBA" id="ARBA00022777"/>
    </source>
</evidence>
<organism evidence="6 7">
    <name type="scientific">Jeotgalibacillus malaysiensis</name>
    <dbReference type="NCBI Taxonomy" id="1508404"/>
    <lineage>
        <taxon>Bacteria</taxon>
        <taxon>Bacillati</taxon>
        <taxon>Bacillota</taxon>
        <taxon>Bacilli</taxon>
        <taxon>Bacillales</taxon>
        <taxon>Caryophanaceae</taxon>
        <taxon>Jeotgalibacillus</taxon>
    </lineage>
</organism>
<evidence type="ECO:0000256" key="1">
    <source>
        <dbReference type="ARBA" id="ARBA00022553"/>
    </source>
</evidence>
<evidence type="ECO:0000313" key="6">
    <source>
        <dbReference type="EMBL" id="AJD91646.1"/>
    </source>
</evidence>
<evidence type="ECO:0000259" key="5">
    <source>
        <dbReference type="Pfam" id="PF14689"/>
    </source>
</evidence>
<keyword evidence="2" id="KW-0808">Transferase</keyword>
<dbReference type="Gene3D" id="1.10.287.130">
    <property type="match status" value="1"/>
</dbReference>
<evidence type="ECO:0000313" key="7">
    <source>
        <dbReference type="Proteomes" id="UP000031449"/>
    </source>
</evidence>
<reference evidence="6 7" key="1">
    <citation type="submission" date="2014-08" db="EMBL/GenBank/DDBJ databases">
        <title>Complete genome of a marine bacteria Jeotgalibacillus malaysiensis.</title>
        <authorList>
            <person name="Yaakop A.S."/>
            <person name="Chan K.-G."/>
            <person name="Goh K.M."/>
        </authorList>
    </citation>
    <scope>NUCLEOTIDE SEQUENCE [LARGE SCALE GENOMIC DNA]</scope>
    <source>
        <strain evidence="6 7">D5</strain>
    </source>
</reference>
<dbReference type="STRING" id="1508404.JMA_23290"/>
<sequence length="183" mass="21391">MIESKLKLELLQHCRHDWMNKLQMIKGNLELTNIERATQIIDELVIESRQEALLTGLGTPRFSEWLLTYNWYRPGPLKLGYEFTERMKIPESYDSLLLQWAKKTAAAVDKALNTPSDQELYFLFEQQEESFSIVVEYEGEPLQSTPEDIIQEPEDAKVEWIQDSSTSFSIKLTFDYPVPRVKV</sequence>
<dbReference type="InterPro" id="IPR039506">
    <property type="entry name" value="SPOB_a"/>
</dbReference>
<feature type="domain" description="SpoOB alpha-helical" evidence="5">
    <location>
        <begin position="8"/>
        <end position="51"/>
    </location>
</feature>
<dbReference type="EMBL" id="CP009416">
    <property type="protein sequence ID" value="AJD91646.1"/>
    <property type="molecule type" value="Genomic_DNA"/>
</dbReference>
<dbReference type="HOGENOM" id="CLU_126491_0_0_9"/>
<dbReference type="GO" id="GO:0000155">
    <property type="term" value="F:phosphorelay sensor kinase activity"/>
    <property type="evidence" value="ECO:0007669"/>
    <property type="project" value="InterPro"/>
</dbReference>
<dbReference type="InterPro" id="IPR016122">
    <property type="entry name" value="SpoOB_C"/>
</dbReference>
<keyword evidence="3" id="KW-0418">Kinase</keyword>
<dbReference type="Pfam" id="PF14689">
    <property type="entry name" value="SPOB_a"/>
    <property type="match status" value="1"/>
</dbReference>
<dbReference type="AlphaFoldDB" id="A0A0B5ANC4"/>
<evidence type="ECO:0000259" key="4">
    <source>
        <dbReference type="Pfam" id="PF14682"/>
    </source>
</evidence>
<dbReference type="KEGG" id="jeo:JMA_23290"/>
<accession>A0A0B5ANC4</accession>